<dbReference type="AlphaFoldDB" id="A0A4S4BSH5"/>
<evidence type="ECO:0000256" key="1">
    <source>
        <dbReference type="SAM" id="MobiDB-lite"/>
    </source>
</evidence>
<dbReference type="EMBL" id="SSOB01000017">
    <property type="protein sequence ID" value="THF77996.1"/>
    <property type="molecule type" value="Genomic_DNA"/>
</dbReference>
<evidence type="ECO:0000256" key="2">
    <source>
        <dbReference type="SAM" id="SignalP"/>
    </source>
</evidence>
<name>A0A4S4BSH5_9BACL</name>
<dbReference type="RefSeq" id="WP_136370607.1">
    <property type="nucleotide sequence ID" value="NZ_SSOB01000017.1"/>
</dbReference>
<keyword evidence="4" id="KW-1185">Reference proteome</keyword>
<evidence type="ECO:0000313" key="3">
    <source>
        <dbReference type="EMBL" id="THF77996.1"/>
    </source>
</evidence>
<feature type="chain" id="PRO_5038596990" evidence="2">
    <location>
        <begin position="26"/>
        <end position="243"/>
    </location>
</feature>
<organism evidence="3 4">
    <name type="scientific">Cohnella fermenti</name>
    <dbReference type="NCBI Taxonomy" id="2565925"/>
    <lineage>
        <taxon>Bacteria</taxon>
        <taxon>Bacillati</taxon>
        <taxon>Bacillota</taxon>
        <taxon>Bacilli</taxon>
        <taxon>Bacillales</taxon>
        <taxon>Paenibacillaceae</taxon>
        <taxon>Cohnella</taxon>
    </lineage>
</organism>
<sequence length="243" mass="26750">MVIRRPLMRQLFSVACGASLLLALAGCSNYSENFQKSAKDYSSRLPGDPKMSRVQSYGSYRGLSTSRNSTAHDNVSFRYSSQLSYDVKTLPGVNSAIVMLAGQNAYVGIMTDWTATGTKSHGGADTREQDNTGTTEGVYNVDTGGRTPVYREMVTPYNSYFSHKDVSDLSSEFKQTIGSAVRKNHPEIEEVHISANREFVNQLLLFARASWSGEDTSGLTGDFNKLMKYMFSQGKDIPTPLGE</sequence>
<accession>A0A4S4BSH5</accession>
<gene>
    <name evidence="3" type="ORF">E6C55_14925</name>
</gene>
<protein>
    <submittedName>
        <fullName evidence="3">Uncharacterized protein</fullName>
    </submittedName>
</protein>
<dbReference type="Proteomes" id="UP000310636">
    <property type="component" value="Unassembled WGS sequence"/>
</dbReference>
<dbReference type="PROSITE" id="PS51257">
    <property type="entry name" value="PROKAR_LIPOPROTEIN"/>
    <property type="match status" value="1"/>
</dbReference>
<feature type="region of interest" description="Disordered" evidence="1">
    <location>
        <begin position="118"/>
        <end position="144"/>
    </location>
</feature>
<reference evidence="3 4" key="1">
    <citation type="submission" date="2019-04" db="EMBL/GenBank/DDBJ databases">
        <title>Cohnella sp. nov. isolated from preserved vegetables.</title>
        <authorList>
            <person name="Lin S.-Y."/>
            <person name="Hung M.-H."/>
            <person name="Young C.-C."/>
        </authorList>
    </citation>
    <scope>NUCLEOTIDE SEQUENCE [LARGE SCALE GENOMIC DNA]</scope>
    <source>
        <strain evidence="3 4">CC-MHH1044</strain>
    </source>
</reference>
<evidence type="ECO:0000313" key="4">
    <source>
        <dbReference type="Proteomes" id="UP000310636"/>
    </source>
</evidence>
<comment type="caution">
    <text evidence="3">The sequence shown here is derived from an EMBL/GenBank/DDBJ whole genome shotgun (WGS) entry which is preliminary data.</text>
</comment>
<proteinExistence type="predicted"/>
<feature type="signal peptide" evidence="2">
    <location>
        <begin position="1"/>
        <end position="25"/>
    </location>
</feature>
<keyword evidence="2" id="KW-0732">Signal</keyword>
<dbReference type="OrthoDB" id="2653555at2"/>